<keyword evidence="1" id="KW-1133">Transmembrane helix</keyword>
<dbReference type="STRING" id="44252.DJ90_5327"/>
<sequence length="65" mass="7071">MTIVDTSDISVEMFVAVMFFLLLIAPLVSLGVMRLFQGRKKAGFTLLGCGVAGYLIFQLLAGWLS</sequence>
<evidence type="ECO:0000313" key="4">
    <source>
        <dbReference type="Proteomes" id="UP000029278"/>
    </source>
</evidence>
<accession>A0A090ZEL8</accession>
<reference evidence="3 5" key="2">
    <citation type="submission" date="2019-11" db="EMBL/GenBank/DDBJ databases">
        <title>Draft genome sequences of five Paenibacillus species of dairy origin.</title>
        <authorList>
            <person name="Olajide A.M."/>
            <person name="Chen S."/>
            <person name="Lapointe G."/>
        </authorList>
    </citation>
    <scope>NUCLEOTIDE SEQUENCE [LARGE SCALE GENOMIC DNA]</scope>
    <source>
        <strain evidence="3 5">3CT49</strain>
    </source>
</reference>
<dbReference type="GeneID" id="77011441"/>
<dbReference type="EMBL" id="JMQA01000027">
    <property type="protein sequence ID" value="KFN08655.1"/>
    <property type="molecule type" value="Genomic_DNA"/>
</dbReference>
<dbReference type="RefSeq" id="WP_036619705.1">
    <property type="nucleotide sequence ID" value="NZ_BGML01000016.1"/>
</dbReference>
<protein>
    <submittedName>
        <fullName evidence="2">Putative membrane protein</fullName>
    </submittedName>
</protein>
<name>A0A090ZEL8_PAEMA</name>
<comment type="caution">
    <text evidence="2">The sequence shown here is derived from an EMBL/GenBank/DDBJ whole genome shotgun (WGS) entry which is preliminary data.</text>
</comment>
<reference evidence="2 4" key="1">
    <citation type="submission" date="2014-04" db="EMBL/GenBank/DDBJ databases">
        <authorList>
            <person name="Bishop-Lilly K.A."/>
            <person name="Broomall S.M."/>
            <person name="Chain P.S."/>
            <person name="Chertkov O."/>
            <person name="Coyne S.R."/>
            <person name="Daligault H.E."/>
            <person name="Davenport K.W."/>
            <person name="Erkkila T."/>
            <person name="Frey K.G."/>
            <person name="Gibbons H.S."/>
            <person name="Gu W."/>
            <person name="Jaissle J."/>
            <person name="Johnson S.L."/>
            <person name="Koroleva G.I."/>
            <person name="Ladner J.T."/>
            <person name="Lo C.-C."/>
            <person name="Minogue T.D."/>
            <person name="Munk C."/>
            <person name="Palacios G.F."/>
            <person name="Redden C.L."/>
            <person name="Rosenzweig C.N."/>
            <person name="Scholz M.B."/>
            <person name="Teshima H."/>
            <person name="Xu Y."/>
        </authorList>
    </citation>
    <scope>NUCLEOTIDE SEQUENCE [LARGE SCALE GENOMIC DNA]</scope>
    <source>
        <strain evidence="2 4">8244</strain>
    </source>
</reference>
<gene>
    <name evidence="2" type="ORF">DJ90_5327</name>
    <name evidence="3" type="ORF">GNQ08_22490</name>
</gene>
<keyword evidence="4" id="KW-1185">Reference proteome</keyword>
<dbReference type="AlphaFoldDB" id="A0A090ZEL8"/>
<dbReference type="Proteomes" id="UP000029278">
    <property type="component" value="Unassembled WGS sequence"/>
</dbReference>
<keyword evidence="1" id="KW-0472">Membrane</keyword>
<proteinExistence type="predicted"/>
<feature type="transmembrane region" description="Helical" evidence="1">
    <location>
        <begin position="44"/>
        <end position="64"/>
    </location>
</feature>
<evidence type="ECO:0000313" key="3">
    <source>
        <dbReference type="EMBL" id="MUG25139.1"/>
    </source>
</evidence>
<feature type="transmembrane region" description="Helical" evidence="1">
    <location>
        <begin position="13"/>
        <end position="32"/>
    </location>
</feature>
<dbReference type="OrthoDB" id="2680550at2"/>
<organism evidence="2 4">
    <name type="scientific">Paenibacillus macerans</name>
    <name type="common">Bacillus macerans</name>
    <dbReference type="NCBI Taxonomy" id="44252"/>
    <lineage>
        <taxon>Bacteria</taxon>
        <taxon>Bacillati</taxon>
        <taxon>Bacillota</taxon>
        <taxon>Bacilli</taxon>
        <taxon>Bacillales</taxon>
        <taxon>Paenibacillaceae</taxon>
        <taxon>Paenibacillus</taxon>
    </lineage>
</organism>
<dbReference type="PATRIC" id="fig|44252.3.peg.2986"/>
<dbReference type="HOGENOM" id="CLU_204600_0_0_9"/>
<keyword evidence="1" id="KW-0812">Transmembrane</keyword>
<dbReference type="Proteomes" id="UP000442469">
    <property type="component" value="Unassembled WGS sequence"/>
</dbReference>
<evidence type="ECO:0000256" key="1">
    <source>
        <dbReference type="SAM" id="Phobius"/>
    </source>
</evidence>
<evidence type="ECO:0000313" key="5">
    <source>
        <dbReference type="Proteomes" id="UP000442469"/>
    </source>
</evidence>
<dbReference type="EMBL" id="WNZZ01000021">
    <property type="protein sequence ID" value="MUG25139.1"/>
    <property type="molecule type" value="Genomic_DNA"/>
</dbReference>
<evidence type="ECO:0000313" key="2">
    <source>
        <dbReference type="EMBL" id="KFN08655.1"/>
    </source>
</evidence>